<evidence type="ECO:0000256" key="1">
    <source>
        <dbReference type="SAM" id="MobiDB-lite"/>
    </source>
</evidence>
<gene>
    <name evidence="2" type="ORF">DERYTH_LOCUS7882</name>
</gene>
<feature type="region of interest" description="Disordered" evidence="1">
    <location>
        <begin position="412"/>
        <end position="458"/>
    </location>
</feature>
<reference evidence="2" key="1">
    <citation type="submission" date="2021-06" db="EMBL/GenBank/DDBJ databases">
        <authorList>
            <person name="Kallberg Y."/>
            <person name="Tangrot J."/>
            <person name="Rosling A."/>
        </authorList>
    </citation>
    <scope>NUCLEOTIDE SEQUENCE</scope>
    <source>
        <strain evidence="2">MA453B</strain>
    </source>
</reference>
<dbReference type="EMBL" id="CAJVPY010003931">
    <property type="protein sequence ID" value="CAG8605869.1"/>
    <property type="molecule type" value="Genomic_DNA"/>
</dbReference>
<evidence type="ECO:0000313" key="2">
    <source>
        <dbReference type="EMBL" id="CAG8605869.1"/>
    </source>
</evidence>
<sequence>MLTLVKGAKNQLVIKPTQGSWGIRNIGRTIHSMIGEKAFIQCAKMLKFLDLIFIEQLLDMQGKQMITSIENQMIINFNTREIKQDLQTSSTNKLALIPQKVKVSEDKRKLDWILVNNKENKPDIRRVVSKSKEGFRTENSFEGIRKNNIDTEITSRREIGKDLYSLKHASLADIVYIDKLERDYIKKQGFGEYCEELLLNQLDRNIETDKKTLTFYIDGSLLKETRNRRANQNPNKKFHQRTQRYKNCSRIENVKYCKSAQAKRQYTEVGLEKSMEKNQISKQSVLDINTKRKKAQLPDQESSCKLCKDNIEETQDHLAYYRAQQTHWQKIEQAAIEAVQALINKPEKRENYKQANSSDAYLVKFTRSKKTKKETNLALDTTIHVLWNSFHKIIWRSRCKKIIKWEKEKDISKQQKLGKRAKLQDKKKVSRKRRREKTEAQKSSDQKSRKLPNPKETM</sequence>
<feature type="non-terminal residue" evidence="2">
    <location>
        <position position="458"/>
    </location>
</feature>
<comment type="caution">
    <text evidence="2">The sequence shown here is derived from an EMBL/GenBank/DDBJ whole genome shotgun (WGS) entry which is preliminary data.</text>
</comment>
<protein>
    <submittedName>
        <fullName evidence="2">10349_t:CDS:1</fullName>
    </submittedName>
</protein>
<dbReference type="OrthoDB" id="2471064at2759"/>
<dbReference type="AlphaFoldDB" id="A0A9N9CP15"/>
<proteinExistence type="predicted"/>
<organism evidence="2 3">
    <name type="scientific">Dentiscutata erythropus</name>
    <dbReference type="NCBI Taxonomy" id="1348616"/>
    <lineage>
        <taxon>Eukaryota</taxon>
        <taxon>Fungi</taxon>
        <taxon>Fungi incertae sedis</taxon>
        <taxon>Mucoromycota</taxon>
        <taxon>Glomeromycotina</taxon>
        <taxon>Glomeromycetes</taxon>
        <taxon>Diversisporales</taxon>
        <taxon>Gigasporaceae</taxon>
        <taxon>Dentiscutata</taxon>
    </lineage>
</organism>
<dbReference type="Proteomes" id="UP000789405">
    <property type="component" value="Unassembled WGS sequence"/>
</dbReference>
<keyword evidence="3" id="KW-1185">Reference proteome</keyword>
<accession>A0A9N9CP15</accession>
<evidence type="ECO:0000313" key="3">
    <source>
        <dbReference type="Proteomes" id="UP000789405"/>
    </source>
</evidence>
<feature type="compositionally biased region" description="Basic and acidic residues" evidence="1">
    <location>
        <begin position="436"/>
        <end position="448"/>
    </location>
</feature>
<name>A0A9N9CP15_9GLOM</name>